<dbReference type="InterPro" id="IPR043128">
    <property type="entry name" value="Rev_trsase/Diguanyl_cyclase"/>
</dbReference>
<gene>
    <name evidence="11" type="ORF">J7405_08045</name>
</gene>
<keyword evidence="4" id="KW-1003">Cell membrane</keyword>
<organism evidence="11 12">
    <name type="scientific">Xanthomonas manihotis</name>
    <dbReference type="NCBI Taxonomy" id="43353"/>
    <lineage>
        <taxon>Bacteria</taxon>
        <taxon>Pseudomonadati</taxon>
        <taxon>Pseudomonadota</taxon>
        <taxon>Gammaproteobacteria</taxon>
        <taxon>Lysobacterales</taxon>
        <taxon>Lysobacteraceae</taxon>
        <taxon>Xanthomonas</taxon>
    </lineage>
</organism>
<dbReference type="Pfam" id="PF02743">
    <property type="entry name" value="dCache_1"/>
    <property type="match status" value="1"/>
</dbReference>
<comment type="cofactor">
    <cofactor evidence="1">
        <name>Mg(2+)</name>
        <dbReference type="ChEBI" id="CHEBI:18420"/>
    </cofactor>
</comment>
<comment type="catalytic activity">
    <reaction evidence="8">
        <text>2 GTP = 3',3'-c-di-GMP + 2 diphosphate</text>
        <dbReference type="Rhea" id="RHEA:24898"/>
        <dbReference type="ChEBI" id="CHEBI:33019"/>
        <dbReference type="ChEBI" id="CHEBI:37565"/>
        <dbReference type="ChEBI" id="CHEBI:58805"/>
        <dbReference type="EC" id="2.7.7.65"/>
    </reaction>
</comment>
<proteinExistence type="predicted"/>
<evidence type="ECO:0000256" key="3">
    <source>
        <dbReference type="ARBA" id="ARBA00012528"/>
    </source>
</evidence>
<feature type="domain" description="GGDEF" evidence="10">
    <location>
        <begin position="380"/>
        <end position="515"/>
    </location>
</feature>
<evidence type="ECO:0000256" key="6">
    <source>
        <dbReference type="ARBA" id="ARBA00022989"/>
    </source>
</evidence>
<keyword evidence="5 9" id="KW-0812">Transmembrane</keyword>
<comment type="caution">
    <text evidence="11">The sequence shown here is derived from an EMBL/GenBank/DDBJ whole genome shotgun (WGS) entry which is preliminary data.</text>
</comment>
<evidence type="ECO:0000256" key="7">
    <source>
        <dbReference type="ARBA" id="ARBA00023136"/>
    </source>
</evidence>
<dbReference type="InterPro" id="IPR000160">
    <property type="entry name" value="GGDEF_dom"/>
</dbReference>
<dbReference type="CDD" id="cd12915">
    <property type="entry name" value="PDC2_DGC_like"/>
    <property type="match status" value="1"/>
</dbReference>
<dbReference type="SUPFAM" id="SSF55073">
    <property type="entry name" value="Nucleotide cyclase"/>
    <property type="match status" value="1"/>
</dbReference>
<reference evidence="11" key="1">
    <citation type="submission" date="2021-03" db="EMBL/GenBank/DDBJ databases">
        <title>Molecular characterization of Xanthomonas species pathogenic on Araceae and the development of a triplex TaqMan assay for detection of X. phaseoli pv. dieffenbachiae.</title>
        <authorList>
            <person name="Van Der Wolf J."/>
            <person name="Krijger M."/>
            <person name="Mendes O."/>
            <person name="Brankovics B."/>
            <person name="Bonants P."/>
            <person name="Meekes E."/>
        </authorList>
    </citation>
    <scope>NUCLEOTIDE SEQUENCE</scope>
    <source>
        <strain evidence="11">NBC1264</strain>
    </source>
</reference>
<dbReference type="GO" id="GO:0052621">
    <property type="term" value="F:diguanylate cyclase activity"/>
    <property type="evidence" value="ECO:0007669"/>
    <property type="project" value="UniProtKB-EC"/>
</dbReference>
<keyword evidence="6 9" id="KW-1133">Transmembrane helix</keyword>
<dbReference type="InterPro" id="IPR033479">
    <property type="entry name" value="dCache_1"/>
</dbReference>
<dbReference type="InterPro" id="IPR050469">
    <property type="entry name" value="Diguanylate_Cyclase"/>
</dbReference>
<dbReference type="CDD" id="cd12914">
    <property type="entry name" value="PDC1_DGC_like"/>
    <property type="match status" value="1"/>
</dbReference>
<dbReference type="PANTHER" id="PTHR45138:SF9">
    <property type="entry name" value="DIGUANYLATE CYCLASE DGCM-RELATED"/>
    <property type="match status" value="1"/>
</dbReference>
<comment type="subcellular location">
    <subcellularLocation>
        <location evidence="2">Cell membrane</location>
        <topology evidence="2">Multi-pass membrane protein</topology>
    </subcellularLocation>
</comment>
<name>A0A8I1XLF6_XANMN</name>
<dbReference type="GO" id="GO:0005886">
    <property type="term" value="C:plasma membrane"/>
    <property type="evidence" value="ECO:0007669"/>
    <property type="project" value="UniProtKB-SubCell"/>
</dbReference>
<evidence type="ECO:0000256" key="4">
    <source>
        <dbReference type="ARBA" id="ARBA00022475"/>
    </source>
</evidence>
<evidence type="ECO:0000256" key="2">
    <source>
        <dbReference type="ARBA" id="ARBA00004651"/>
    </source>
</evidence>
<evidence type="ECO:0000313" key="12">
    <source>
        <dbReference type="Proteomes" id="UP000668572"/>
    </source>
</evidence>
<evidence type="ECO:0000259" key="10">
    <source>
        <dbReference type="PROSITE" id="PS50887"/>
    </source>
</evidence>
<evidence type="ECO:0000256" key="1">
    <source>
        <dbReference type="ARBA" id="ARBA00001946"/>
    </source>
</evidence>
<dbReference type="FunFam" id="3.30.70.270:FF:000001">
    <property type="entry name" value="Diguanylate cyclase domain protein"/>
    <property type="match status" value="1"/>
</dbReference>
<dbReference type="GO" id="GO:0043709">
    <property type="term" value="P:cell adhesion involved in single-species biofilm formation"/>
    <property type="evidence" value="ECO:0007669"/>
    <property type="project" value="TreeGrafter"/>
</dbReference>
<protein>
    <recommendedName>
        <fullName evidence="3">diguanylate cyclase</fullName>
        <ecNumber evidence="3">2.7.7.65</ecNumber>
    </recommendedName>
</protein>
<dbReference type="EC" id="2.7.7.65" evidence="3"/>
<dbReference type="EMBL" id="JAGHXW010000025">
    <property type="protein sequence ID" value="MBO9759501.1"/>
    <property type="molecule type" value="Genomic_DNA"/>
</dbReference>
<dbReference type="PROSITE" id="PS50887">
    <property type="entry name" value="GGDEF"/>
    <property type="match status" value="1"/>
</dbReference>
<dbReference type="CDD" id="cd01949">
    <property type="entry name" value="GGDEF"/>
    <property type="match status" value="1"/>
</dbReference>
<evidence type="ECO:0000313" key="11">
    <source>
        <dbReference type="EMBL" id="MBO9759501.1"/>
    </source>
</evidence>
<evidence type="ECO:0000256" key="8">
    <source>
        <dbReference type="ARBA" id="ARBA00034247"/>
    </source>
</evidence>
<feature type="transmembrane region" description="Helical" evidence="9">
    <location>
        <begin position="36"/>
        <end position="57"/>
    </location>
</feature>
<dbReference type="GO" id="GO:1902201">
    <property type="term" value="P:negative regulation of bacterial-type flagellum-dependent cell motility"/>
    <property type="evidence" value="ECO:0007669"/>
    <property type="project" value="TreeGrafter"/>
</dbReference>
<dbReference type="Gene3D" id="3.30.70.270">
    <property type="match status" value="1"/>
</dbReference>
<dbReference type="Gene3D" id="3.30.450.20">
    <property type="entry name" value="PAS domain"/>
    <property type="match status" value="2"/>
</dbReference>
<evidence type="ECO:0000256" key="9">
    <source>
        <dbReference type="SAM" id="Phobius"/>
    </source>
</evidence>
<feature type="transmembrane region" description="Helical" evidence="9">
    <location>
        <begin position="315"/>
        <end position="334"/>
    </location>
</feature>
<dbReference type="SMART" id="SM00267">
    <property type="entry name" value="GGDEF"/>
    <property type="match status" value="1"/>
</dbReference>
<keyword evidence="7 9" id="KW-0472">Membrane</keyword>
<evidence type="ECO:0000256" key="5">
    <source>
        <dbReference type="ARBA" id="ARBA00022692"/>
    </source>
</evidence>
<sequence length="515" mass="56139">MPPRVGWHGGCIALASRQVATVTSTSKRRRQRAQRIALHFVLTASWMLLLGSEYWSIHEERATALRSAQAQSLNLANSLAQHASDTLSIADAVLSGLVSRVEHDQGSSAARSATHEFLVREARRSDRLHGIFIYAADGSWVSSSLDSTPRTHNNADRAYFKYHRDHRDALSLVGPPVQSRSDGSWVLTLSRRLNTPRGEFAGVVLVTLQLRYFQNYYSTFEVGPHGTIGMTNDDGIVMVRRPDKQGVIGTSIAGTSIYVTMRARRHGTATYRSPIDGVERISSFAPARPYPLTVLTGVSVDDALANWRQAARQRIVVAALGCTLLLGVGIWLDLQLRRMHRNEAKLSTEAWVDALTGIANRRAFDHRLSRALQDAVRLEAPLSVLMIDVDHFKLYNDTYGHVNGDACLPLIAGAIAGCSRRSEDLAARYGGEEFGMILPHTDAAGALRLADAVRNAVAELGLMHLSSPTSAHVTVSIGAATFEPGEAPLSPSGIVHDADSALYRAKQKGRNRTSA</sequence>
<dbReference type="PANTHER" id="PTHR45138">
    <property type="entry name" value="REGULATORY COMPONENTS OF SENSORY TRANSDUCTION SYSTEM"/>
    <property type="match status" value="1"/>
</dbReference>
<dbReference type="RefSeq" id="WP_017157213.1">
    <property type="nucleotide sequence ID" value="NZ_CP083575.1"/>
</dbReference>
<accession>A0A8I1XLF6</accession>
<dbReference type="AlphaFoldDB" id="A0A8I1XLF6"/>
<dbReference type="NCBIfam" id="TIGR00254">
    <property type="entry name" value="GGDEF"/>
    <property type="match status" value="1"/>
</dbReference>
<dbReference type="Proteomes" id="UP000668572">
    <property type="component" value="Unassembled WGS sequence"/>
</dbReference>
<dbReference type="Pfam" id="PF00990">
    <property type="entry name" value="GGDEF"/>
    <property type="match status" value="1"/>
</dbReference>
<dbReference type="InterPro" id="IPR029787">
    <property type="entry name" value="Nucleotide_cyclase"/>
</dbReference>